<proteinExistence type="predicted"/>
<evidence type="ECO:0000256" key="1">
    <source>
        <dbReference type="SAM" id="MobiDB-lite"/>
    </source>
</evidence>
<feature type="compositionally biased region" description="Polar residues" evidence="1">
    <location>
        <begin position="127"/>
        <end position="162"/>
    </location>
</feature>
<dbReference type="AlphaFoldDB" id="A0AAV0WB15"/>
<sequence>MADLKIFVIVVMVLIAKDGAFSCSLRSHKHGLSHPCLPSTSDSTSNSHLTPVSNTISSPSDTSFSPSSSSSGVHAKGSATSSTPTLAPDTSSLGSIPFIPTTLSAPTDNTDILNSIIQLLSSPAFSTLHSGKTQTSDKSNLPSPSTPNASQSTASVSKPHTTSLPCAPVSASSSSSSILPASPSCGSASSILNPVQIPKLPYSESTPSSSTNSDSTNILTKVSSLVASLPYLSTSKPTPLSLPFPLFTPTLNKNVVPGKKPCAILSHPAVPSLSVLPGVLLGSPSTSNRPVPVPISEKTPAPVLEHEPEIVPEEFPAPSNVPVSIPVTSTSTPNSIPSFNPAFINLLHKLLVASQAKNGSSLIPTKTHVKPTINATSISDPDIKSHIISPACETSSKSLSSCPSSTLHNQSNGSIYRLQHILKSMTSPPVSGISFGYNPEFMKLLIKNLLSNQTSSLPPLSSLYSLLQTKLNTTTYVPLIPNPITTSSTSRPLSELNPNIFNISSNNTFDSAPTGSDTNQNTSISNDQYQYLTNILINHLTSSNASKTSLFPCLPSTNSHSISTLNSTPVSSVPCIPPFSSLPDILSKLSSLTPGSNPSFPGLIPSPIITSLPNVKPFSEQVQNSTPIPILTPTSYPLSPTSDINPCRSKHKGPLQLSSTTSTAIDPYFQNVIRPHTPHLPLPCSLSHTKLSSGCKHVLPAV</sequence>
<keyword evidence="4" id="KW-1185">Reference proteome</keyword>
<comment type="caution">
    <text evidence="3">The sequence shown here is derived from an EMBL/GenBank/DDBJ whole genome shotgun (WGS) entry which is preliminary data.</text>
</comment>
<feature type="compositionally biased region" description="Polar residues" evidence="1">
    <location>
        <begin position="78"/>
        <end position="91"/>
    </location>
</feature>
<gene>
    <name evidence="3" type="ORF">MEUPH1_LOCUS9175</name>
</gene>
<name>A0AAV0WB15_9HEMI</name>
<evidence type="ECO:0000256" key="2">
    <source>
        <dbReference type="SAM" id="SignalP"/>
    </source>
</evidence>
<protein>
    <submittedName>
        <fullName evidence="3">Uncharacterized protein</fullName>
    </submittedName>
</protein>
<organism evidence="3 4">
    <name type="scientific">Macrosiphum euphorbiae</name>
    <name type="common">potato aphid</name>
    <dbReference type="NCBI Taxonomy" id="13131"/>
    <lineage>
        <taxon>Eukaryota</taxon>
        <taxon>Metazoa</taxon>
        <taxon>Ecdysozoa</taxon>
        <taxon>Arthropoda</taxon>
        <taxon>Hexapoda</taxon>
        <taxon>Insecta</taxon>
        <taxon>Pterygota</taxon>
        <taxon>Neoptera</taxon>
        <taxon>Paraneoptera</taxon>
        <taxon>Hemiptera</taxon>
        <taxon>Sternorrhyncha</taxon>
        <taxon>Aphidomorpha</taxon>
        <taxon>Aphidoidea</taxon>
        <taxon>Aphididae</taxon>
        <taxon>Macrosiphini</taxon>
        <taxon>Macrosiphum</taxon>
    </lineage>
</organism>
<accession>A0AAV0WB15</accession>
<dbReference type="Proteomes" id="UP001160148">
    <property type="component" value="Unassembled WGS sequence"/>
</dbReference>
<feature type="compositionally biased region" description="Polar residues" evidence="1">
    <location>
        <begin position="38"/>
        <end position="52"/>
    </location>
</feature>
<feature type="chain" id="PRO_5043471633" evidence="2">
    <location>
        <begin position="23"/>
        <end position="702"/>
    </location>
</feature>
<evidence type="ECO:0000313" key="4">
    <source>
        <dbReference type="Proteomes" id="UP001160148"/>
    </source>
</evidence>
<feature type="region of interest" description="Disordered" evidence="1">
    <location>
        <begin position="127"/>
        <end position="168"/>
    </location>
</feature>
<feature type="compositionally biased region" description="Low complexity" evidence="1">
    <location>
        <begin position="53"/>
        <end position="71"/>
    </location>
</feature>
<feature type="signal peptide" evidence="2">
    <location>
        <begin position="1"/>
        <end position="22"/>
    </location>
</feature>
<feature type="region of interest" description="Disordered" evidence="1">
    <location>
        <begin position="34"/>
        <end position="91"/>
    </location>
</feature>
<keyword evidence="2" id="KW-0732">Signal</keyword>
<dbReference type="EMBL" id="CARXXK010000002">
    <property type="protein sequence ID" value="CAI6352998.1"/>
    <property type="molecule type" value="Genomic_DNA"/>
</dbReference>
<reference evidence="3 4" key="1">
    <citation type="submission" date="2023-01" db="EMBL/GenBank/DDBJ databases">
        <authorList>
            <person name="Whitehead M."/>
        </authorList>
    </citation>
    <scope>NUCLEOTIDE SEQUENCE [LARGE SCALE GENOMIC DNA]</scope>
</reference>
<evidence type="ECO:0000313" key="3">
    <source>
        <dbReference type="EMBL" id="CAI6352998.1"/>
    </source>
</evidence>